<sequence length="374" mass="43641">MKGSVRKRGDKWSYYFTIGKVDGKYKKKEKSGFATKKEAETALREALRQYETDGVVSKHSDYTLQEYIQYWFDTIAINYLKFETMHNYKCVATKHIYPEIGHLNIKKATPTVLQKYFSEKLKTYNADSIVSIIRNILSNTFKLAVKQNILPRNPMAQIELKSQKQKETAMRVVNKNDIDNLLLEIKDTRYYIPFIIAIHTGARRGEILGLTWDDVNFENNTLSINKILQYQQGNGLVLSSTKTSSSVRTVLMTSTLVHELQEYRKSQLLRKEYYGNHYFSEQSFVCCNDDGSPINPLSLSQFTKKISQKYGYRFRFHDLRHTHATMLLEADVNIKVIQQRLGHENIKTTLNVYSHLTNKLEEDAINKFDNYFNK</sequence>
<dbReference type="GO" id="GO:0006310">
    <property type="term" value="P:DNA recombination"/>
    <property type="evidence" value="ECO:0007669"/>
    <property type="project" value="UniProtKB-KW"/>
</dbReference>
<dbReference type="RefSeq" id="WP_129821642.1">
    <property type="nucleotide sequence ID" value="NZ_JADPLS010000012.1"/>
</dbReference>
<gene>
    <name evidence="5" type="ORF">GMA64_11050</name>
</gene>
<dbReference type="Pfam" id="PF14659">
    <property type="entry name" value="Phage_int_SAM_3"/>
    <property type="match status" value="1"/>
</dbReference>
<comment type="similarity">
    <text evidence="1">Belongs to the 'phage' integrase family.</text>
</comment>
<dbReference type="PROSITE" id="PS51898">
    <property type="entry name" value="TYR_RECOMBINASE"/>
    <property type="match status" value="1"/>
</dbReference>
<dbReference type="InterPro" id="IPR010998">
    <property type="entry name" value="Integrase_recombinase_N"/>
</dbReference>
<evidence type="ECO:0000256" key="2">
    <source>
        <dbReference type="ARBA" id="ARBA00022908"/>
    </source>
</evidence>
<keyword evidence="4" id="KW-0233">DNA recombination</keyword>
<dbReference type="EMBL" id="WMQV01000029">
    <property type="protein sequence ID" value="MTL95067.1"/>
    <property type="molecule type" value="Genomic_DNA"/>
</dbReference>
<dbReference type="InterPro" id="IPR011010">
    <property type="entry name" value="DNA_brk_join_enz"/>
</dbReference>
<organism evidence="5">
    <name type="scientific">Turicibacter sanguinis</name>
    <dbReference type="NCBI Taxonomy" id="154288"/>
    <lineage>
        <taxon>Bacteria</taxon>
        <taxon>Bacillati</taxon>
        <taxon>Bacillota</taxon>
        <taxon>Erysipelotrichia</taxon>
        <taxon>Erysipelotrichales</taxon>
        <taxon>Turicibacteraceae</taxon>
        <taxon>Turicibacter</taxon>
    </lineage>
</organism>
<dbReference type="InterPro" id="IPR013762">
    <property type="entry name" value="Integrase-like_cat_sf"/>
</dbReference>
<dbReference type="Pfam" id="PF14657">
    <property type="entry name" value="Arm-DNA-bind_4"/>
    <property type="match status" value="1"/>
</dbReference>
<evidence type="ECO:0000256" key="3">
    <source>
        <dbReference type="ARBA" id="ARBA00023125"/>
    </source>
</evidence>
<dbReference type="InterPro" id="IPR028259">
    <property type="entry name" value="AP2-like_int_N"/>
</dbReference>
<dbReference type="SUPFAM" id="SSF56349">
    <property type="entry name" value="DNA breaking-rejoining enzymes"/>
    <property type="match status" value="1"/>
</dbReference>
<name>A0A6G2CHJ4_9FIRM</name>
<dbReference type="Gene3D" id="1.10.443.10">
    <property type="entry name" value="Intergrase catalytic core"/>
    <property type="match status" value="1"/>
</dbReference>
<dbReference type="InterPro" id="IPR002104">
    <property type="entry name" value="Integrase_catalytic"/>
</dbReference>
<evidence type="ECO:0000313" key="5">
    <source>
        <dbReference type="EMBL" id="MTL95067.1"/>
    </source>
</evidence>
<evidence type="ECO:0000256" key="4">
    <source>
        <dbReference type="ARBA" id="ARBA00023172"/>
    </source>
</evidence>
<keyword evidence="3" id="KW-0238">DNA-binding</keyword>
<dbReference type="InterPro" id="IPR050808">
    <property type="entry name" value="Phage_Integrase"/>
</dbReference>
<reference evidence="5" key="1">
    <citation type="journal article" date="2019" name="Nat. Med.">
        <title>A library of human gut bacterial isolates paired with longitudinal multiomics data enables mechanistic microbiome research.</title>
        <authorList>
            <person name="Poyet M."/>
            <person name="Groussin M."/>
            <person name="Gibbons S.M."/>
            <person name="Avila-Pacheco J."/>
            <person name="Jiang X."/>
            <person name="Kearney S.M."/>
            <person name="Perrotta A.R."/>
            <person name="Berdy B."/>
            <person name="Zhao S."/>
            <person name="Lieberman T.D."/>
            <person name="Swanson P.K."/>
            <person name="Smith M."/>
            <person name="Roesemann S."/>
            <person name="Alexander J.E."/>
            <person name="Rich S.A."/>
            <person name="Livny J."/>
            <person name="Vlamakis H."/>
            <person name="Clish C."/>
            <person name="Bullock K."/>
            <person name="Deik A."/>
            <person name="Scott J."/>
            <person name="Pierce K.A."/>
            <person name="Xavier R.J."/>
            <person name="Alm E.J."/>
        </authorList>
    </citation>
    <scope>NUCLEOTIDE SEQUENCE</scope>
    <source>
        <strain evidence="5">BIOML-A179</strain>
    </source>
</reference>
<dbReference type="Gene3D" id="1.10.150.130">
    <property type="match status" value="1"/>
</dbReference>
<dbReference type="GO" id="GO:0003677">
    <property type="term" value="F:DNA binding"/>
    <property type="evidence" value="ECO:0007669"/>
    <property type="project" value="UniProtKB-KW"/>
</dbReference>
<evidence type="ECO:0000256" key="1">
    <source>
        <dbReference type="ARBA" id="ARBA00008857"/>
    </source>
</evidence>
<dbReference type="InterPro" id="IPR004107">
    <property type="entry name" value="Integrase_SAM-like_N"/>
</dbReference>
<dbReference type="GO" id="GO:0015074">
    <property type="term" value="P:DNA integration"/>
    <property type="evidence" value="ECO:0007669"/>
    <property type="project" value="UniProtKB-KW"/>
</dbReference>
<accession>A0A6G2CHJ4</accession>
<dbReference type="PANTHER" id="PTHR30629:SF2">
    <property type="entry name" value="PROPHAGE INTEGRASE INTS-RELATED"/>
    <property type="match status" value="1"/>
</dbReference>
<dbReference type="PANTHER" id="PTHR30629">
    <property type="entry name" value="PROPHAGE INTEGRASE"/>
    <property type="match status" value="1"/>
</dbReference>
<dbReference type="Pfam" id="PF00589">
    <property type="entry name" value="Phage_integrase"/>
    <property type="match status" value="1"/>
</dbReference>
<dbReference type="AlphaFoldDB" id="A0A6G2CHJ4"/>
<protein>
    <submittedName>
        <fullName evidence="5">Tyrosine-type recombinase/integrase</fullName>
    </submittedName>
</protein>
<proteinExistence type="inferred from homology"/>
<keyword evidence="2" id="KW-0229">DNA integration</keyword>
<dbReference type="CDD" id="cd01189">
    <property type="entry name" value="INT_ICEBs1_C_like"/>
    <property type="match status" value="1"/>
</dbReference>
<comment type="caution">
    <text evidence="5">The sequence shown here is derived from an EMBL/GenBank/DDBJ whole genome shotgun (WGS) entry which is preliminary data.</text>
</comment>